<dbReference type="SUPFAM" id="SSF51735">
    <property type="entry name" value="NAD(P)-binding Rossmann-fold domains"/>
    <property type="match status" value="1"/>
</dbReference>
<evidence type="ECO:0000256" key="1">
    <source>
        <dbReference type="ARBA" id="ARBA00007637"/>
    </source>
</evidence>
<evidence type="ECO:0000313" key="5">
    <source>
        <dbReference type="EMBL" id="QAS81322.1"/>
    </source>
</evidence>
<geneLocation type="plasmid" evidence="6">
    <name>prapfh23b</name>
</geneLocation>
<evidence type="ECO:0000256" key="3">
    <source>
        <dbReference type="ARBA" id="ARBA00023027"/>
    </source>
</evidence>
<keyword evidence="6" id="KW-1185">Reference proteome</keyword>
<keyword evidence="5" id="KW-0614">Plasmid</keyword>
<dbReference type="InterPro" id="IPR001509">
    <property type="entry name" value="Epimerase_deHydtase"/>
</dbReference>
<keyword evidence="2" id="KW-0560">Oxidoreductase</keyword>
<evidence type="ECO:0000256" key="2">
    <source>
        <dbReference type="ARBA" id="ARBA00023002"/>
    </source>
</evidence>
<comment type="similarity">
    <text evidence="1">Belongs to the NAD(P)-dependent epimerase/dehydratase family.</text>
</comment>
<dbReference type="Proteomes" id="UP000220927">
    <property type="component" value="Plasmid pRapFH23b"/>
</dbReference>
<dbReference type="GO" id="GO:0016491">
    <property type="term" value="F:oxidoreductase activity"/>
    <property type="evidence" value="ECO:0007669"/>
    <property type="project" value="UniProtKB-KW"/>
</dbReference>
<evidence type="ECO:0000313" key="6">
    <source>
        <dbReference type="Proteomes" id="UP000220927"/>
    </source>
</evidence>
<name>A0AAE5WRX4_9HYPH</name>
<dbReference type="KEGG" id="rad:CO657_25715"/>
<sequence length="271" mass="29510">MKTIALTGGSGSIGSAVRKYMTSQVGELRIVDVADPGTLEENETWHAADITDVDSMTSAFAGVDGIVHMAGLRSETDLESIVRVNVMGTYNVFEAARRSGVSRVVYGSSNHVDGFYPRTTLVDPQMPMRPDTRYGLSKCWGELTAGMFYDKHGIETLSIRIGNAAPRPRDRRALSMWVSPRDLAALILIGLNHPQIRCNVVYGVSKTAEPWWDNSAATALGYTPQDEIAAFAEPGAFHPEPADTPAVVKFFQGGGFCMQEHDGVVRLRTDD</sequence>
<gene>
    <name evidence="5" type="ORF">CO657_25715</name>
</gene>
<reference evidence="5 6" key="1">
    <citation type="submission" date="2019-01" db="EMBL/GenBank/DDBJ databases">
        <title>Genomic insights into the origins and evolution of symbiotic genes in the Phaseolus vulgaris microsymbionts.</title>
        <authorList>
            <person name="Tong W."/>
        </authorList>
    </citation>
    <scope>NUCLEOTIDE SEQUENCE [LARGE SCALE GENOMIC DNA]</scope>
    <source>
        <strain evidence="5 6">FH23</strain>
        <plasmid evidence="6">prapfh23b</plasmid>
    </source>
</reference>
<evidence type="ECO:0000259" key="4">
    <source>
        <dbReference type="Pfam" id="PF01370"/>
    </source>
</evidence>
<organism evidence="5 6">
    <name type="scientific">Rhizobium acidisoli</name>
    <dbReference type="NCBI Taxonomy" id="1538158"/>
    <lineage>
        <taxon>Bacteria</taxon>
        <taxon>Pseudomonadati</taxon>
        <taxon>Pseudomonadota</taxon>
        <taxon>Alphaproteobacteria</taxon>
        <taxon>Hyphomicrobiales</taxon>
        <taxon>Rhizobiaceae</taxon>
        <taxon>Rhizobium/Agrobacterium group</taxon>
        <taxon>Rhizobium</taxon>
    </lineage>
</organism>
<feature type="domain" description="NAD-dependent epimerase/dehydratase" evidence="4">
    <location>
        <begin position="4"/>
        <end position="165"/>
    </location>
</feature>
<dbReference type="EMBL" id="CP035000">
    <property type="protein sequence ID" value="QAS81322.1"/>
    <property type="molecule type" value="Genomic_DNA"/>
</dbReference>
<dbReference type="RefSeq" id="WP_054185871.1">
    <property type="nucleotide sequence ID" value="NZ_CP035000.1"/>
</dbReference>
<protein>
    <submittedName>
        <fullName evidence="5">NAD(P)-dependent oxidoreductase</fullName>
    </submittedName>
</protein>
<accession>A0AAE5WRX4</accession>
<dbReference type="InterPro" id="IPR036291">
    <property type="entry name" value="NAD(P)-bd_dom_sf"/>
</dbReference>
<dbReference type="PANTHER" id="PTHR43103">
    <property type="entry name" value="NUCLEOSIDE-DIPHOSPHATE-SUGAR EPIMERASE"/>
    <property type="match status" value="1"/>
</dbReference>
<dbReference type="Pfam" id="PF01370">
    <property type="entry name" value="Epimerase"/>
    <property type="match status" value="1"/>
</dbReference>
<keyword evidence="3" id="KW-0520">NAD</keyword>
<proteinExistence type="inferred from homology"/>
<dbReference type="AlphaFoldDB" id="A0AAE5WRX4"/>
<dbReference type="PANTHER" id="PTHR43103:SF5">
    <property type="entry name" value="4-EPIMERASE, PUTATIVE (AFU_ORTHOLOGUE AFUA_7G00360)-RELATED"/>
    <property type="match status" value="1"/>
</dbReference>
<dbReference type="Gene3D" id="3.40.50.720">
    <property type="entry name" value="NAD(P)-binding Rossmann-like Domain"/>
    <property type="match status" value="1"/>
</dbReference>